<keyword evidence="5" id="KW-0472">Membrane</keyword>
<dbReference type="InterPro" id="IPR001173">
    <property type="entry name" value="Glyco_trans_2-like"/>
</dbReference>
<dbReference type="Pfam" id="PF00535">
    <property type="entry name" value="Glycos_transf_2"/>
    <property type="match status" value="1"/>
</dbReference>
<dbReference type="InterPro" id="IPR029044">
    <property type="entry name" value="Nucleotide-diphossugar_trans"/>
</dbReference>
<dbReference type="InParanoid" id="A0A1B4XE97"/>
<dbReference type="SUPFAM" id="SSF53448">
    <property type="entry name" value="Nucleotide-diphospho-sugar transferases"/>
    <property type="match status" value="1"/>
</dbReference>
<evidence type="ECO:0000256" key="2">
    <source>
        <dbReference type="ARBA" id="ARBA00022475"/>
    </source>
</evidence>
<protein>
    <submittedName>
        <fullName evidence="7">Glycosyl transferase</fullName>
    </submittedName>
</protein>
<comment type="subcellular location">
    <subcellularLocation>
        <location evidence="1">Cell membrane</location>
    </subcellularLocation>
</comment>
<dbReference type="NCBIfam" id="TIGR04283">
    <property type="entry name" value="glyco_like_mftF"/>
    <property type="match status" value="1"/>
</dbReference>
<accession>A0A1B4XE97</accession>
<keyword evidence="8" id="KW-1185">Reference proteome</keyword>
<evidence type="ECO:0000256" key="3">
    <source>
        <dbReference type="ARBA" id="ARBA00022676"/>
    </source>
</evidence>
<evidence type="ECO:0000256" key="5">
    <source>
        <dbReference type="ARBA" id="ARBA00023136"/>
    </source>
</evidence>
<sequence>MRIAVILPVLNEAAHLEELLLALIEDQHFDELIVVDGGSTDASVETVCKFMSPEEPDTQPVPVLIQSARGRAVQMHAGAQAAEADVLLFLHADSILPPGAADDIRDAVEGGRPWGRFDVRLSGRHFLFRVIERLMNWRSRFTGIATGDQAIFVRRDVYQMLGGYASLPLMEDIEFSTRLKWIGRPACLPGPVLASSRRWEKHGIIRTILMMWTLRFLYWLGVSPARLARWYYPNL</sequence>
<dbReference type="AlphaFoldDB" id="A0A1B4XE97"/>
<dbReference type="Gene3D" id="3.90.550.10">
    <property type="entry name" value="Spore Coat Polysaccharide Biosynthesis Protein SpsA, Chain A"/>
    <property type="match status" value="1"/>
</dbReference>
<name>A0A1B4XE97_9GAMM</name>
<keyword evidence="3" id="KW-0328">Glycosyltransferase</keyword>
<dbReference type="KEGG" id="slim:SCL_0809"/>
<dbReference type="CDD" id="cd02522">
    <property type="entry name" value="GT_2_like_a"/>
    <property type="match status" value="1"/>
</dbReference>
<evidence type="ECO:0000313" key="8">
    <source>
        <dbReference type="Proteomes" id="UP000243180"/>
    </source>
</evidence>
<gene>
    <name evidence="7" type="ORF">SCL_0809</name>
</gene>
<dbReference type="PANTHER" id="PTHR43646:SF2">
    <property type="entry name" value="GLYCOSYLTRANSFERASE 2-LIKE DOMAIN-CONTAINING PROTEIN"/>
    <property type="match status" value="1"/>
</dbReference>
<evidence type="ECO:0000259" key="6">
    <source>
        <dbReference type="Pfam" id="PF00535"/>
    </source>
</evidence>
<dbReference type="GO" id="GO:0016757">
    <property type="term" value="F:glycosyltransferase activity"/>
    <property type="evidence" value="ECO:0007669"/>
    <property type="project" value="UniProtKB-KW"/>
</dbReference>
<dbReference type="RefSeq" id="WP_096360018.1">
    <property type="nucleotide sequence ID" value="NZ_AP014879.1"/>
</dbReference>
<evidence type="ECO:0000256" key="1">
    <source>
        <dbReference type="ARBA" id="ARBA00004236"/>
    </source>
</evidence>
<keyword evidence="4 7" id="KW-0808">Transferase</keyword>
<organism evidence="7 8">
    <name type="scientific">Sulfuricaulis limicola</name>
    <dbReference type="NCBI Taxonomy" id="1620215"/>
    <lineage>
        <taxon>Bacteria</taxon>
        <taxon>Pseudomonadati</taxon>
        <taxon>Pseudomonadota</taxon>
        <taxon>Gammaproteobacteria</taxon>
        <taxon>Acidiferrobacterales</taxon>
        <taxon>Acidiferrobacteraceae</taxon>
        <taxon>Sulfuricaulis</taxon>
    </lineage>
</organism>
<dbReference type="GO" id="GO:0005886">
    <property type="term" value="C:plasma membrane"/>
    <property type="evidence" value="ECO:0007669"/>
    <property type="project" value="UniProtKB-SubCell"/>
</dbReference>
<dbReference type="EMBL" id="AP014879">
    <property type="protein sequence ID" value="BAV33129.1"/>
    <property type="molecule type" value="Genomic_DNA"/>
</dbReference>
<dbReference type="Proteomes" id="UP000243180">
    <property type="component" value="Chromosome"/>
</dbReference>
<dbReference type="InterPro" id="IPR026461">
    <property type="entry name" value="Trfase_2_rSAM/seldom_assoc"/>
</dbReference>
<proteinExistence type="predicted"/>
<evidence type="ECO:0000256" key="4">
    <source>
        <dbReference type="ARBA" id="ARBA00022679"/>
    </source>
</evidence>
<evidence type="ECO:0000313" key="7">
    <source>
        <dbReference type="EMBL" id="BAV33129.1"/>
    </source>
</evidence>
<feature type="domain" description="Glycosyltransferase 2-like" evidence="6">
    <location>
        <begin position="5"/>
        <end position="133"/>
    </location>
</feature>
<keyword evidence="2" id="KW-1003">Cell membrane</keyword>
<dbReference type="OrthoDB" id="5291101at2"/>
<reference evidence="7 8" key="1">
    <citation type="submission" date="2015-05" db="EMBL/GenBank/DDBJ databases">
        <title>Complete genome sequence of a sulfur-oxidizing gammaproteobacterium strain HA5.</title>
        <authorList>
            <person name="Miura A."/>
            <person name="Kojima H."/>
            <person name="Fukui M."/>
        </authorList>
    </citation>
    <scope>NUCLEOTIDE SEQUENCE [LARGE SCALE GENOMIC DNA]</scope>
    <source>
        <strain evidence="7 8">HA5</strain>
    </source>
</reference>
<dbReference type="PANTHER" id="PTHR43646">
    <property type="entry name" value="GLYCOSYLTRANSFERASE"/>
    <property type="match status" value="1"/>
</dbReference>